<sequence>IFISSISVDDQGTSGEIDSIDGSTDSVQREDDESIVDGHAEATTQPNYSKWANLTEQDLARCFFLLTTTQSKAVIFLPVDPSRHATSYSSQ</sequence>
<accession>A0AAV5SPK2</accession>
<protein>
    <submittedName>
        <fullName evidence="2">Uncharacterized protein</fullName>
    </submittedName>
</protein>
<evidence type="ECO:0000313" key="2">
    <source>
        <dbReference type="EMBL" id="GMS85286.1"/>
    </source>
</evidence>
<proteinExistence type="predicted"/>
<comment type="caution">
    <text evidence="2">The sequence shown here is derived from an EMBL/GenBank/DDBJ whole genome shotgun (WGS) entry which is preliminary data.</text>
</comment>
<keyword evidence="3" id="KW-1185">Reference proteome</keyword>
<dbReference type="EMBL" id="BTSX01000002">
    <property type="protein sequence ID" value="GMS85286.1"/>
    <property type="molecule type" value="Genomic_DNA"/>
</dbReference>
<feature type="non-terminal residue" evidence="2">
    <location>
        <position position="1"/>
    </location>
</feature>
<name>A0AAV5SPK2_9BILA</name>
<feature type="region of interest" description="Disordered" evidence="1">
    <location>
        <begin position="1"/>
        <end position="32"/>
    </location>
</feature>
<evidence type="ECO:0000313" key="3">
    <source>
        <dbReference type="Proteomes" id="UP001432027"/>
    </source>
</evidence>
<feature type="compositionally biased region" description="Polar residues" evidence="1">
    <location>
        <begin position="1"/>
        <end position="26"/>
    </location>
</feature>
<dbReference type="Proteomes" id="UP001432027">
    <property type="component" value="Unassembled WGS sequence"/>
</dbReference>
<organism evidence="2 3">
    <name type="scientific">Pristionchus entomophagus</name>
    <dbReference type="NCBI Taxonomy" id="358040"/>
    <lineage>
        <taxon>Eukaryota</taxon>
        <taxon>Metazoa</taxon>
        <taxon>Ecdysozoa</taxon>
        <taxon>Nematoda</taxon>
        <taxon>Chromadorea</taxon>
        <taxon>Rhabditida</taxon>
        <taxon>Rhabditina</taxon>
        <taxon>Diplogasteromorpha</taxon>
        <taxon>Diplogasteroidea</taxon>
        <taxon>Neodiplogasteridae</taxon>
        <taxon>Pristionchus</taxon>
    </lineage>
</organism>
<dbReference type="AlphaFoldDB" id="A0AAV5SPK2"/>
<evidence type="ECO:0000256" key="1">
    <source>
        <dbReference type="SAM" id="MobiDB-lite"/>
    </source>
</evidence>
<reference evidence="2" key="1">
    <citation type="submission" date="2023-10" db="EMBL/GenBank/DDBJ databases">
        <title>Genome assembly of Pristionchus species.</title>
        <authorList>
            <person name="Yoshida K."/>
            <person name="Sommer R.J."/>
        </authorList>
    </citation>
    <scope>NUCLEOTIDE SEQUENCE</scope>
    <source>
        <strain evidence="2">RS0144</strain>
    </source>
</reference>
<gene>
    <name evidence="2" type="ORF">PENTCL1PPCAC_7461</name>
</gene>